<sequence length="238" mass="25887">MSGAQLGTRERQATCKKLESFGHQQDDSGLATRRANPGTPSPACRTPTNGVRTAGSACSLAGQACTAGTPVQPGSRVPNGTLIRVPLGTLIRVPLGTLIRVPLGTLIRVPFGTLIRVPLGTLIRVPLDNPPLGSSPEDWLFKAKQLYFEDTTKQFFFKRPWSLLRVLAKFKQLMAKATNGRCLHSIQPKTQLLSQKVEGSSDAALNTPSGIHSSKSNKYCERPPGFHNAKREIKEEEY</sequence>
<accession>A0A2N5U1J8</accession>
<feature type="compositionally biased region" description="Basic and acidic residues" evidence="1">
    <location>
        <begin position="229"/>
        <end position="238"/>
    </location>
</feature>
<dbReference type="OrthoDB" id="2516506at2759"/>
<comment type="caution">
    <text evidence="2">The sequence shown here is derived from an EMBL/GenBank/DDBJ whole genome shotgun (WGS) entry which is preliminary data.</text>
</comment>
<organism evidence="2 3">
    <name type="scientific">Puccinia coronata f. sp. avenae</name>
    <dbReference type="NCBI Taxonomy" id="200324"/>
    <lineage>
        <taxon>Eukaryota</taxon>
        <taxon>Fungi</taxon>
        <taxon>Dikarya</taxon>
        <taxon>Basidiomycota</taxon>
        <taxon>Pucciniomycotina</taxon>
        <taxon>Pucciniomycetes</taxon>
        <taxon>Pucciniales</taxon>
        <taxon>Pucciniaceae</taxon>
        <taxon>Puccinia</taxon>
    </lineage>
</organism>
<dbReference type="AlphaFoldDB" id="A0A2N5U1J8"/>
<evidence type="ECO:0000256" key="1">
    <source>
        <dbReference type="SAM" id="MobiDB-lite"/>
    </source>
</evidence>
<keyword evidence="3" id="KW-1185">Reference proteome</keyword>
<feature type="region of interest" description="Disordered" evidence="1">
    <location>
        <begin position="197"/>
        <end position="238"/>
    </location>
</feature>
<protein>
    <submittedName>
        <fullName evidence="2">Uncharacterized protein</fullName>
    </submittedName>
</protein>
<evidence type="ECO:0000313" key="3">
    <source>
        <dbReference type="Proteomes" id="UP000235388"/>
    </source>
</evidence>
<gene>
    <name evidence="2" type="ORF">PCANC_25043</name>
</gene>
<feature type="compositionally biased region" description="Polar residues" evidence="1">
    <location>
        <begin position="197"/>
        <end position="217"/>
    </location>
</feature>
<dbReference type="Proteomes" id="UP000235388">
    <property type="component" value="Unassembled WGS sequence"/>
</dbReference>
<proteinExistence type="predicted"/>
<name>A0A2N5U1J8_9BASI</name>
<dbReference type="EMBL" id="PGCJ01000344">
    <property type="protein sequence ID" value="PLW31614.1"/>
    <property type="molecule type" value="Genomic_DNA"/>
</dbReference>
<evidence type="ECO:0000313" key="2">
    <source>
        <dbReference type="EMBL" id="PLW31614.1"/>
    </source>
</evidence>
<reference evidence="2 3" key="1">
    <citation type="submission" date="2017-11" db="EMBL/GenBank/DDBJ databases">
        <title>De novo assembly and phasing of dikaryotic genomes from two isolates of Puccinia coronata f. sp. avenae, the causal agent of oat crown rust.</title>
        <authorList>
            <person name="Miller M.E."/>
            <person name="Zhang Y."/>
            <person name="Omidvar V."/>
            <person name="Sperschneider J."/>
            <person name="Schwessinger B."/>
            <person name="Raley C."/>
            <person name="Palmer J.M."/>
            <person name="Garnica D."/>
            <person name="Upadhyaya N."/>
            <person name="Rathjen J."/>
            <person name="Taylor J.M."/>
            <person name="Park R.F."/>
            <person name="Dodds P.N."/>
            <person name="Hirsch C.D."/>
            <person name="Kianian S.F."/>
            <person name="Figueroa M."/>
        </authorList>
    </citation>
    <scope>NUCLEOTIDE SEQUENCE [LARGE SCALE GENOMIC DNA]</scope>
    <source>
        <strain evidence="2">12NC29</strain>
    </source>
</reference>
<feature type="region of interest" description="Disordered" evidence="1">
    <location>
        <begin position="19"/>
        <end position="49"/>
    </location>
</feature>